<evidence type="ECO:0000313" key="1">
    <source>
        <dbReference type="EMBL" id="MXV16530.1"/>
    </source>
</evidence>
<dbReference type="Proteomes" id="UP000451233">
    <property type="component" value="Unassembled WGS sequence"/>
</dbReference>
<protein>
    <submittedName>
        <fullName evidence="1">Uncharacterized protein</fullName>
    </submittedName>
</protein>
<comment type="caution">
    <text evidence="1">The sequence shown here is derived from an EMBL/GenBank/DDBJ whole genome shotgun (WGS) entry which is preliminary data.</text>
</comment>
<dbReference type="AlphaFoldDB" id="A0A7K1XZY7"/>
<dbReference type="RefSeq" id="WP_160907519.1">
    <property type="nucleotide sequence ID" value="NZ_WVHS01000003.1"/>
</dbReference>
<evidence type="ECO:0000313" key="2">
    <source>
        <dbReference type="Proteomes" id="UP000451233"/>
    </source>
</evidence>
<sequence>MARLRLLTLIAVVFAAIIFMAKNQQSTTTAGEGLLVDKDWLTTNAHPITPAKDIRPADQTFLTYPEWFLVFSPAEQADYFTSHTSTSFPYMTHVSQLWEGYRVVYDQVKDNYKFNTGYHVMIMVIGVSTTVEYFIKSVYETVIGRITDKSTGSVITAEDRFNANYMRRYVNFIEDTPWYEYSFSTDLKRLWKLPLFSGSSLFRKLERRYYLTTELLVKGGYGWLIKQATKSAYDAALLNTAVVVDHFPRDAARNNGFGKVRLLPDSLVLIDLPRYADFSVFAGKLAELGADFKEVAGNRSAIMLTVLSSEPMKSGADYNVLFNQPIVTQPGVQRVAIAVKVSSLATVLRELHRRRIRVEHIYDY</sequence>
<accession>A0A7K1XZY7</accession>
<name>A0A7K1XZY7_9SPHI</name>
<proteinExistence type="predicted"/>
<keyword evidence="2" id="KW-1185">Reference proteome</keyword>
<gene>
    <name evidence="1" type="ORF">GS398_14570</name>
</gene>
<reference evidence="1 2" key="1">
    <citation type="submission" date="2019-11" db="EMBL/GenBank/DDBJ databases">
        <title>Pedobacter sp. HMF7056 Genome sequencing and assembly.</title>
        <authorList>
            <person name="Kang H."/>
            <person name="Kim H."/>
            <person name="Joh K."/>
        </authorList>
    </citation>
    <scope>NUCLEOTIDE SEQUENCE [LARGE SCALE GENOMIC DNA]</scope>
    <source>
        <strain evidence="1 2">HMF7056</strain>
    </source>
</reference>
<organism evidence="1 2">
    <name type="scientific">Hufsiella ginkgonis</name>
    <dbReference type="NCBI Taxonomy" id="2695274"/>
    <lineage>
        <taxon>Bacteria</taxon>
        <taxon>Pseudomonadati</taxon>
        <taxon>Bacteroidota</taxon>
        <taxon>Sphingobacteriia</taxon>
        <taxon>Sphingobacteriales</taxon>
        <taxon>Sphingobacteriaceae</taxon>
        <taxon>Hufsiella</taxon>
    </lineage>
</organism>
<dbReference type="EMBL" id="WVHS01000003">
    <property type="protein sequence ID" value="MXV16530.1"/>
    <property type="molecule type" value="Genomic_DNA"/>
</dbReference>